<comment type="caution">
    <text evidence="2">The sequence shown here is derived from an EMBL/GenBank/DDBJ whole genome shotgun (WGS) entry which is preliminary data.</text>
</comment>
<proteinExistence type="predicted"/>
<dbReference type="Gene3D" id="3.40.50.880">
    <property type="match status" value="1"/>
</dbReference>
<dbReference type="Pfam" id="PF01965">
    <property type="entry name" value="DJ-1_PfpI"/>
    <property type="match status" value="1"/>
</dbReference>
<dbReference type="PANTHER" id="PTHR43130">
    <property type="entry name" value="ARAC-FAMILY TRANSCRIPTIONAL REGULATOR"/>
    <property type="match status" value="1"/>
</dbReference>
<reference evidence="2" key="1">
    <citation type="journal article" date="2021" name="Nat. Commun.">
        <title>Genetic determinants of endophytism in the Arabidopsis root mycobiome.</title>
        <authorList>
            <person name="Mesny F."/>
            <person name="Miyauchi S."/>
            <person name="Thiergart T."/>
            <person name="Pickel B."/>
            <person name="Atanasova L."/>
            <person name="Karlsson M."/>
            <person name="Huettel B."/>
            <person name="Barry K.W."/>
            <person name="Haridas S."/>
            <person name="Chen C."/>
            <person name="Bauer D."/>
            <person name="Andreopoulos W."/>
            <person name="Pangilinan J."/>
            <person name="LaButti K."/>
            <person name="Riley R."/>
            <person name="Lipzen A."/>
            <person name="Clum A."/>
            <person name="Drula E."/>
            <person name="Henrissat B."/>
            <person name="Kohler A."/>
            <person name="Grigoriev I.V."/>
            <person name="Martin F.M."/>
            <person name="Hacquard S."/>
        </authorList>
    </citation>
    <scope>NUCLEOTIDE SEQUENCE</scope>
    <source>
        <strain evidence="2">FSSC 5 MPI-SDFR-AT-0091</strain>
    </source>
</reference>
<dbReference type="OrthoDB" id="543156at2759"/>
<dbReference type="AlphaFoldDB" id="A0A9P9GH62"/>
<dbReference type="InterPro" id="IPR029062">
    <property type="entry name" value="Class_I_gatase-like"/>
</dbReference>
<protein>
    <submittedName>
        <fullName evidence="2">ThiJ/PfpI</fullName>
    </submittedName>
</protein>
<keyword evidence="3" id="KW-1185">Reference proteome</keyword>
<dbReference type="EMBL" id="JAGTJS010000022">
    <property type="protein sequence ID" value="KAH7237877.1"/>
    <property type="molecule type" value="Genomic_DNA"/>
</dbReference>
<accession>A0A9P9GH62</accession>
<evidence type="ECO:0000313" key="3">
    <source>
        <dbReference type="Proteomes" id="UP000736672"/>
    </source>
</evidence>
<dbReference type="PANTHER" id="PTHR43130:SF3">
    <property type="entry name" value="HTH-TYPE TRANSCRIPTIONAL REGULATOR RV1931C"/>
    <property type="match status" value="1"/>
</dbReference>
<dbReference type="InterPro" id="IPR002818">
    <property type="entry name" value="DJ-1/PfpI"/>
</dbReference>
<organism evidence="2 3">
    <name type="scientific">Fusarium solani</name>
    <name type="common">Filamentous fungus</name>
    <dbReference type="NCBI Taxonomy" id="169388"/>
    <lineage>
        <taxon>Eukaryota</taxon>
        <taxon>Fungi</taxon>
        <taxon>Dikarya</taxon>
        <taxon>Ascomycota</taxon>
        <taxon>Pezizomycotina</taxon>
        <taxon>Sordariomycetes</taxon>
        <taxon>Hypocreomycetidae</taxon>
        <taxon>Hypocreales</taxon>
        <taxon>Nectriaceae</taxon>
        <taxon>Fusarium</taxon>
        <taxon>Fusarium solani species complex</taxon>
    </lineage>
</organism>
<sequence>MAEPQSTAEARPILALPPTRAGRIRRLVAIIADNAGTETTDLVIPYGILKESGISDVVIVSTRPGVVKLIPALHLQPDMTTAEFDDTNADADILVVPAISDNKNPALIEWVREQAKKGTTIVTICEGAWIAARAGIFDGKAATTHWFAFEKMVRCFPKSQWLRNRRYVIDGNIMSTTGVTASIPASLALVEAIAGYPTAQAVAQRLGVDHWDAAYDASEFKLTANRILRVVGNTLAFWSHEAVELPVEDGFDEIALALVADAWSRTYCSRAITTSHAPDPVRSCRGLVLMPDGQAKVGRLVMQPQPQTATEPLDQTLLEISARYGSSTADIVALQLEYPTRN</sequence>
<dbReference type="SUPFAM" id="SSF52317">
    <property type="entry name" value="Class I glutamine amidotransferase-like"/>
    <property type="match status" value="1"/>
</dbReference>
<dbReference type="Proteomes" id="UP000736672">
    <property type="component" value="Unassembled WGS sequence"/>
</dbReference>
<evidence type="ECO:0000313" key="2">
    <source>
        <dbReference type="EMBL" id="KAH7237877.1"/>
    </source>
</evidence>
<feature type="domain" description="DJ-1/PfpI" evidence="1">
    <location>
        <begin position="29"/>
        <end position="191"/>
    </location>
</feature>
<dbReference type="InterPro" id="IPR052158">
    <property type="entry name" value="INH-QAR"/>
</dbReference>
<evidence type="ECO:0000259" key="1">
    <source>
        <dbReference type="Pfam" id="PF01965"/>
    </source>
</evidence>
<name>A0A9P9GH62_FUSSL</name>
<gene>
    <name evidence="2" type="ORF">B0J15DRAFT_503080</name>
</gene>